<feature type="transmembrane region" description="Helical" evidence="7">
    <location>
        <begin position="630"/>
        <end position="653"/>
    </location>
</feature>
<dbReference type="GO" id="GO:0016887">
    <property type="term" value="F:ATP hydrolysis activity"/>
    <property type="evidence" value="ECO:0007669"/>
    <property type="project" value="InterPro"/>
</dbReference>
<feature type="transmembrane region" description="Helical" evidence="7">
    <location>
        <begin position="768"/>
        <end position="785"/>
    </location>
</feature>
<dbReference type="Pfam" id="PF00005">
    <property type="entry name" value="ABC_tran"/>
    <property type="match status" value="2"/>
</dbReference>
<accession>A0A7Z0DAC7</accession>
<evidence type="ECO:0000313" key="11">
    <source>
        <dbReference type="Proteomes" id="UP000527616"/>
    </source>
</evidence>
<dbReference type="PROSITE" id="PS50893">
    <property type="entry name" value="ABC_TRANSPORTER_2"/>
    <property type="match status" value="2"/>
</dbReference>
<dbReference type="SUPFAM" id="SSF90123">
    <property type="entry name" value="ABC transporter transmembrane region"/>
    <property type="match status" value="2"/>
</dbReference>
<dbReference type="GO" id="GO:0005886">
    <property type="term" value="C:plasma membrane"/>
    <property type="evidence" value="ECO:0007669"/>
    <property type="project" value="UniProtKB-SubCell"/>
</dbReference>
<protein>
    <submittedName>
        <fullName evidence="10">ABC-type multidrug transport system fused ATPase/permease subunit</fullName>
    </submittedName>
</protein>
<evidence type="ECO:0000256" key="4">
    <source>
        <dbReference type="ARBA" id="ARBA00022840"/>
    </source>
</evidence>
<feature type="transmembrane region" description="Helical" evidence="7">
    <location>
        <begin position="161"/>
        <end position="182"/>
    </location>
</feature>
<feature type="transmembrane region" description="Helical" evidence="7">
    <location>
        <begin position="247"/>
        <end position="271"/>
    </location>
</feature>
<dbReference type="GO" id="GO:0140359">
    <property type="term" value="F:ABC-type transporter activity"/>
    <property type="evidence" value="ECO:0007669"/>
    <property type="project" value="InterPro"/>
</dbReference>
<keyword evidence="4" id="KW-0067">ATP-binding</keyword>
<feature type="domain" description="ABC transmembrane type-1" evidence="9">
    <location>
        <begin position="31"/>
        <end position="306"/>
    </location>
</feature>
<keyword evidence="6 7" id="KW-0472">Membrane</keyword>
<evidence type="ECO:0000256" key="7">
    <source>
        <dbReference type="SAM" id="Phobius"/>
    </source>
</evidence>
<keyword evidence="3" id="KW-0547">Nucleotide-binding</keyword>
<keyword evidence="11" id="KW-1185">Reference proteome</keyword>
<dbReference type="PANTHER" id="PTHR24221:SF654">
    <property type="entry name" value="ATP-BINDING CASSETTE SUB-FAMILY B MEMBER 6"/>
    <property type="match status" value="1"/>
</dbReference>
<dbReference type="EMBL" id="JACBZS010000001">
    <property type="protein sequence ID" value="NYI71891.1"/>
    <property type="molecule type" value="Genomic_DNA"/>
</dbReference>
<dbReference type="GO" id="GO:0005524">
    <property type="term" value="F:ATP binding"/>
    <property type="evidence" value="ECO:0007669"/>
    <property type="project" value="UniProtKB-KW"/>
</dbReference>
<sequence>MTPISAAPPRAGGPTAEAQPIGWRRLAGAPAAVAVLLCLAGAIGETLGTVVAGRLAEGATVGLVAALAACVVLGAVLESVGRVIWAGVSDRAEGRLRDDLVAAAWAQPVHRLSEQAAGEILDRVDDDTHEVGTLVRRQVWESLRTIFVTLPMWVVAGLTWWPAWILFPVAAAACLLVVRPLLGTIAERKVTEEIAWTDHAAIFEEGVAARDDLRTSLGAAFILRRSTEQAARVLRLFRRVVAAQVALIFRSTALLNGLLGAVVVIGAALVLGGRLGLGELVTLVLLTTIFVGQIGRLAEQLPELQAGIGAVIRLRQLLETEREPTGGLPLPDGPLELRIDGLDFGYADGGFRLRVDDLTLPAGQTLALVGRSGSGKSTLAALLSRAVEPPPGTITLAGTGIDRLRLTDLRRAVGVITQRTEILAGTLAENITLFTDISRERVAAAIDELGLTAWVDSLPGGLDTPLGPGGATLSAGEEQLVSFARLLVREVRVVVLDEATARMDPRTERLVIAASARLLHGRTGIVIAHRLATTRRADRVAVLAAGTVLQQGPRAELERAPGPYRDLLSDAGEWLEGGPAAEPEPAAADPVGVGTLRRRTDAPDRPDPAAIPSLVRVVTRAITAHPQWGMLGAVLFGIAALIGGYGTVTAYLWGQIVAALSAPTVDPARLWPLVAGMIGSLFAWVVLFPLAIRQYLPWWGEILLRVRSSVLIAQTAQRRLPRDPPGEVVSRALDADRLSRYADRWVDFVNGLVVVVVTTVLARNLAAGAVLVVVMVAAALASSLGRPVAGRSAASAATARAGFGRALVSALDATRTVKLADATGAVHAHLRRVDAGRVAAAVREHRVQAALDGVPMVIVQGGVVAVWAIHLLGGWDLATALMLSVTVVGFDYFGMVTGWVITEAPGTRAWQRETSRLAGGSDLIRLPPGVDLVRGTAPAPGEPAALAPLRRLELSDVSVVHEDGTIGVEDVSLSIAPGELVLLLGPIGAGKSSVLRALAGLVDHTGTITWNGDPVTDVELYLRPSQVAYVAQLPRVLSGSYADNIVLDHAGRNAAQAADAARLGPDLAAAGGLDTVVGHRGVRLSGGQVQRLALARALATRAELVLADDISSALDATTEIELWRTLRGRGTTVIGSTSKRSALAVADRVLVLDQGRVVAAGTWPELAGRYGHLAG</sequence>
<keyword evidence="5 7" id="KW-1133">Transmembrane helix</keyword>
<dbReference type="Proteomes" id="UP000527616">
    <property type="component" value="Unassembled WGS sequence"/>
</dbReference>
<dbReference type="InterPro" id="IPR003593">
    <property type="entry name" value="AAA+_ATPase"/>
</dbReference>
<dbReference type="PROSITE" id="PS50929">
    <property type="entry name" value="ABC_TM1F"/>
    <property type="match status" value="2"/>
</dbReference>
<evidence type="ECO:0000256" key="3">
    <source>
        <dbReference type="ARBA" id="ARBA00022741"/>
    </source>
</evidence>
<feature type="transmembrane region" description="Helical" evidence="7">
    <location>
        <begin position="31"/>
        <end position="52"/>
    </location>
</feature>
<evidence type="ECO:0000313" key="10">
    <source>
        <dbReference type="EMBL" id="NYI71891.1"/>
    </source>
</evidence>
<feature type="domain" description="ABC transmembrane type-1" evidence="9">
    <location>
        <begin position="634"/>
        <end position="890"/>
    </location>
</feature>
<name>A0A7Z0DAC7_9ACTN</name>
<dbReference type="Gene3D" id="1.20.1560.10">
    <property type="entry name" value="ABC transporter type 1, transmembrane domain"/>
    <property type="match status" value="2"/>
</dbReference>
<feature type="domain" description="ABC transporter" evidence="8">
    <location>
        <begin position="952"/>
        <end position="1173"/>
    </location>
</feature>
<comment type="subcellular location">
    <subcellularLocation>
        <location evidence="1">Cell membrane</location>
        <topology evidence="1">Multi-pass membrane protein</topology>
    </subcellularLocation>
</comment>
<gene>
    <name evidence="10" type="ORF">GGQ54_002451</name>
</gene>
<feature type="transmembrane region" description="Helical" evidence="7">
    <location>
        <begin position="745"/>
        <end position="762"/>
    </location>
</feature>
<feature type="transmembrane region" description="Helical" evidence="7">
    <location>
        <begin position="878"/>
        <end position="902"/>
    </location>
</feature>
<dbReference type="SUPFAM" id="SSF52540">
    <property type="entry name" value="P-loop containing nucleoside triphosphate hydrolases"/>
    <property type="match status" value="2"/>
</dbReference>
<feature type="domain" description="ABC transporter" evidence="8">
    <location>
        <begin position="337"/>
        <end position="570"/>
    </location>
</feature>
<evidence type="ECO:0000256" key="6">
    <source>
        <dbReference type="ARBA" id="ARBA00023136"/>
    </source>
</evidence>
<evidence type="ECO:0000256" key="1">
    <source>
        <dbReference type="ARBA" id="ARBA00004651"/>
    </source>
</evidence>
<dbReference type="InterPro" id="IPR036640">
    <property type="entry name" value="ABC1_TM_sf"/>
</dbReference>
<dbReference type="Gene3D" id="3.40.50.300">
    <property type="entry name" value="P-loop containing nucleotide triphosphate hydrolases"/>
    <property type="match status" value="2"/>
</dbReference>
<feature type="transmembrane region" description="Helical" evidence="7">
    <location>
        <begin position="853"/>
        <end position="872"/>
    </location>
</feature>
<evidence type="ECO:0000256" key="2">
    <source>
        <dbReference type="ARBA" id="ARBA00022692"/>
    </source>
</evidence>
<dbReference type="AlphaFoldDB" id="A0A7Z0DAC7"/>
<dbReference type="PANTHER" id="PTHR24221">
    <property type="entry name" value="ATP-BINDING CASSETTE SUB-FAMILY B"/>
    <property type="match status" value="1"/>
</dbReference>
<dbReference type="InterPro" id="IPR011527">
    <property type="entry name" value="ABC1_TM_dom"/>
</dbReference>
<dbReference type="InterPro" id="IPR003439">
    <property type="entry name" value="ABC_transporter-like_ATP-bd"/>
</dbReference>
<proteinExistence type="predicted"/>
<dbReference type="Pfam" id="PF00664">
    <property type="entry name" value="ABC_membrane"/>
    <property type="match status" value="1"/>
</dbReference>
<dbReference type="GO" id="GO:0034040">
    <property type="term" value="F:ATPase-coupled lipid transmembrane transporter activity"/>
    <property type="evidence" value="ECO:0007669"/>
    <property type="project" value="TreeGrafter"/>
</dbReference>
<evidence type="ECO:0000256" key="5">
    <source>
        <dbReference type="ARBA" id="ARBA00022989"/>
    </source>
</evidence>
<organism evidence="10 11">
    <name type="scientific">Naumannella cuiyingiana</name>
    <dbReference type="NCBI Taxonomy" id="1347891"/>
    <lineage>
        <taxon>Bacteria</taxon>
        <taxon>Bacillati</taxon>
        <taxon>Actinomycetota</taxon>
        <taxon>Actinomycetes</taxon>
        <taxon>Propionibacteriales</taxon>
        <taxon>Propionibacteriaceae</taxon>
        <taxon>Naumannella</taxon>
    </lineage>
</organism>
<dbReference type="SMART" id="SM00382">
    <property type="entry name" value="AAA"/>
    <property type="match status" value="2"/>
</dbReference>
<dbReference type="InterPro" id="IPR027417">
    <property type="entry name" value="P-loop_NTPase"/>
</dbReference>
<feature type="transmembrane region" description="Helical" evidence="7">
    <location>
        <begin position="277"/>
        <end position="295"/>
    </location>
</feature>
<dbReference type="InterPro" id="IPR039421">
    <property type="entry name" value="Type_1_exporter"/>
</dbReference>
<comment type="caution">
    <text evidence="10">The sequence shown here is derived from an EMBL/GenBank/DDBJ whole genome shotgun (WGS) entry which is preliminary data.</text>
</comment>
<evidence type="ECO:0000259" key="8">
    <source>
        <dbReference type="PROSITE" id="PS50893"/>
    </source>
</evidence>
<dbReference type="RefSeq" id="WP_179445658.1">
    <property type="nucleotide sequence ID" value="NZ_JACBZS010000001.1"/>
</dbReference>
<evidence type="ECO:0000259" key="9">
    <source>
        <dbReference type="PROSITE" id="PS50929"/>
    </source>
</evidence>
<reference evidence="10 11" key="1">
    <citation type="submission" date="2020-07" db="EMBL/GenBank/DDBJ databases">
        <title>Sequencing the genomes of 1000 actinobacteria strains.</title>
        <authorList>
            <person name="Klenk H.-P."/>
        </authorList>
    </citation>
    <scope>NUCLEOTIDE SEQUENCE [LARGE SCALE GENOMIC DNA]</scope>
    <source>
        <strain evidence="10 11">DSM 103164</strain>
    </source>
</reference>
<feature type="transmembrane region" description="Helical" evidence="7">
    <location>
        <begin position="59"/>
        <end position="77"/>
    </location>
</feature>
<feature type="transmembrane region" description="Helical" evidence="7">
    <location>
        <begin position="673"/>
        <end position="692"/>
    </location>
</feature>
<keyword evidence="2 7" id="KW-0812">Transmembrane</keyword>